<gene>
    <name evidence="6" type="ORF">C8Q71DRAFT_789964</name>
</gene>
<feature type="region of interest" description="Disordered" evidence="2">
    <location>
        <begin position="183"/>
        <end position="207"/>
    </location>
</feature>
<sequence length="241" mass="24560">MFSFAAAALLVFVACLTTASASIYVNNPTSTAVCYGGQPCTVTWLDDGQTPLLSEIGACYVGLYNGNRDLIQQIDPVNVASQHSFTFTPDATAGPDSSSYYVNFTSVELMVNSTSHYAQYSADFTLANMSGDLASPVASDTAAIAVPSSILSLSSNPIGSTSTITYSYTGSYSSLAVPSISTSTGATSRLSTSRTPSSTSASSSSSATSASSAASLRHVPSCGVSAAFALAASVLLSVIYI</sequence>
<protein>
    <recommendedName>
        <fullName evidence="5">Yeast cell wall synthesis Kre9/Knh1-like N-terminal domain-containing protein</fullName>
    </recommendedName>
</protein>
<dbReference type="RefSeq" id="XP_047773034.1">
    <property type="nucleotide sequence ID" value="XM_047925285.1"/>
</dbReference>
<evidence type="ECO:0000256" key="1">
    <source>
        <dbReference type="ARBA" id="ARBA00022729"/>
    </source>
</evidence>
<dbReference type="PANTHER" id="PTHR28154:SF1">
    <property type="entry name" value="CELL WALL SYNTHESIS PROTEIN KNH1-RELATED"/>
    <property type="match status" value="1"/>
</dbReference>
<name>A0ABQ8JZ94_9APHY</name>
<evidence type="ECO:0000313" key="7">
    <source>
        <dbReference type="Proteomes" id="UP000814176"/>
    </source>
</evidence>
<dbReference type="PANTHER" id="PTHR28154">
    <property type="entry name" value="CELL WALL SYNTHESIS PROTEIN KNH1-RELATED"/>
    <property type="match status" value="1"/>
</dbReference>
<dbReference type="Pfam" id="PF10342">
    <property type="entry name" value="Kre9_KNH"/>
    <property type="match status" value="1"/>
</dbReference>
<comment type="caution">
    <text evidence="6">The sequence shown here is derived from an EMBL/GenBank/DDBJ whole genome shotgun (WGS) entry which is preliminary data.</text>
</comment>
<feature type="transmembrane region" description="Helical" evidence="3">
    <location>
        <begin position="218"/>
        <end position="240"/>
    </location>
</feature>
<feature type="compositionally biased region" description="Low complexity" evidence="2">
    <location>
        <begin position="186"/>
        <end position="207"/>
    </location>
</feature>
<keyword evidence="3" id="KW-0812">Transmembrane</keyword>
<keyword evidence="3" id="KW-0472">Membrane</keyword>
<keyword evidence="1 4" id="KW-0732">Signal</keyword>
<feature type="signal peptide" evidence="4">
    <location>
        <begin position="1"/>
        <end position="21"/>
    </location>
</feature>
<evidence type="ECO:0000256" key="3">
    <source>
        <dbReference type="SAM" id="Phobius"/>
    </source>
</evidence>
<reference evidence="6 7" key="1">
    <citation type="journal article" date="2021" name="Environ. Microbiol.">
        <title>Gene family expansions and transcriptome signatures uncover fungal adaptations to wood decay.</title>
        <authorList>
            <person name="Hage H."/>
            <person name="Miyauchi S."/>
            <person name="Viragh M."/>
            <person name="Drula E."/>
            <person name="Min B."/>
            <person name="Chaduli D."/>
            <person name="Navarro D."/>
            <person name="Favel A."/>
            <person name="Norest M."/>
            <person name="Lesage-Meessen L."/>
            <person name="Balint B."/>
            <person name="Merenyi Z."/>
            <person name="de Eugenio L."/>
            <person name="Morin E."/>
            <person name="Martinez A.T."/>
            <person name="Baldrian P."/>
            <person name="Stursova M."/>
            <person name="Martinez M.J."/>
            <person name="Novotny C."/>
            <person name="Magnuson J.K."/>
            <person name="Spatafora J.W."/>
            <person name="Maurice S."/>
            <person name="Pangilinan J."/>
            <person name="Andreopoulos W."/>
            <person name="LaButti K."/>
            <person name="Hundley H."/>
            <person name="Na H."/>
            <person name="Kuo A."/>
            <person name="Barry K."/>
            <person name="Lipzen A."/>
            <person name="Henrissat B."/>
            <person name="Riley R."/>
            <person name="Ahrendt S."/>
            <person name="Nagy L.G."/>
            <person name="Grigoriev I.V."/>
            <person name="Martin F."/>
            <person name="Rosso M.N."/>
        </authorList>
    </citation>
    <scope>NUCLEOTIDE SEQUENCE [LARGE SCALE GENOMIC DNA]</scope>
    <source>
        <strain evidence="6 7">CIRM-BRFM 1785</strain>
    </source>
</reference>
<organism evidence="6 7">
    <name type="scientific">Rhodofomes roseus</name>
    <dbReference type="NCBI Taxonomy" id="34475"/>
    <lineage>
        <taxon>Eukaryota</taxon>
        <taxon>Fungi</taxon>
        <taxon>Dikarya</taxon>
        <taxon>Basidiomycota</taxon>
        <taxon>Agaricomycotina</taxon>
        <taxon>Agaricomycetes</taxon>
        <taxon>Polyporales</taxon>
        <taxon>Rhodofomes</taxon>
    </lineage>
</organism>
<dbReference type="InterPro" id="IPR045328">
    <property type="entry name" value="Kre9/Knh1"/>
</dbReference>
<dbReference type="EMBL" id="JADCUA010000037">
    <property type="protein sequence ID" value="KAH9829578.1"/>
    <property type="molecule type" value="Genomic_DNA"/>
</dbReference>
<evidence type="ECO:0000256" key="2">
    <source>
        <dbReference type="SAM" id="MobiDB-lite"/>
    </source>
</evidence>
<dbReference type="Proteomes" id="UP000814176">
    <property type="component" value="Unassembled WGS sequence"/>
</dbReference>
<evidence type="ECO:0000313" key="6">
    <source>
        <dbReference type="EMBL" id="KAH9829578.1"/>
    </source>
</evidence>
<evidence type="ECO:0000259" key="5">
    <source>
        <dbReference type="Pfam" id="PF10342"/>
    </source>
</evidence>
<evidence type="ECO:0000256" key="4">
    <source>
        <dbReference type="SAM" id="SignalP"/>
    </source>
</evidence>
<keyword evidence="3" id="KW-1133">Transmembrane helix</keyword>
<feature type="chain" id="PRO_5046379521" description="Yeast cell wall synthesis Kre9/Knh1-like N-terminal domain-containing protein" evidence="4">
    <location>
        <begin position="22"/>
        <end position="241"/>
    </location>
</feature>
<dbReference type="InterPro" id="IPR018466">
    <property type="entry name" value="Kre9/Knh1-like_N"/>
</dbReference>
<feature type="domain" description="Yeast cell wall synthesis Kre9/Knh1-like N-terminal" evidence="5">
    <location>
        <begin position="27"/>
        <end position="126"/>
    </location>
</feature>
<keyword evidence="7" id="KW-1185">Reference proteome</keyword>
<dbReference type="GeneID" id="72006017"/>
<accession>A0ABQ8JZ94</accession>
<proteinExistence type="predicted"/>